<dbReference type="AlphaFoldDB" id="F2DDJ8"/>
<reference evidence="2" key="1">
    <citation type="journal article" date="2011" name="Plant Physiol.">
        <title>Comprehensive sequence analysis of 24,783 barley full-length cDNAs derived from 12 clone libraries.</title>
        <authorList>
            <person name="Matsumoto T."/>
            <person name="Tanaka T."/>
            <person name="Sakai H."/>
            <person name="Amano N."/>
            <person name="Kanamori H."/>
            <person name="Kurita K."/>
            <person name="Kikuta A."/>
            <person name="Kamiya K."/>
            <person name="Yamamoto M."/>
            <person name="Ikawa H."/>
            <person name="Fujii N."/>
            <person name="Hori K."/>
            <person name="Itoh T."/>
            <person name="Sato K."/>
        </authorList>
    </citation>
    <scope>NUCLEOTIDE SEQUENCE</scope>
    <source>
        <tissue evidence="2">Shoot and root</tissue>
    </source>
</reference>
<evidence type="ECO:0000313" key="2">
    <source>
        <dbReference type="EMBL" id="BAJ93169.1"/>
    </source>
</evidence>
<evidence type="ECO:0000256" key="1">
    <source>
        <dbReference type="SAM" id="Phobius"/>
    </source>
</evidence>
<feature type="transmembrane region" description="Helical" evidence="1">
    <location>
        <begin position="329"/>
        <end position="349"/>
    </location>
</feature>
<organism evidence="2">
    <name type="scientific">Hordeum vulgare subsp. vulgare</name>
    <name type="common">Domesticated barley</name>
    <dbReference type="NCBI Taxonomy" id="112509"/>
    <lineage>
        <taxon>Eukaryota</taxon>
        <taxon>Viridiplantae</taxon>
        <taxon>Streptophyta</taxon>
        <taxon>Embryophyta</taxon>
        <taxon>Tracheophyta</taxon>
        <taxon>Spermatophyta</taxon>
        <taxon>Magnoliopsida</taxon>
        <taxon>Liliopsida</taxon>
        <taxon>Poales</taxon>
        <taxon>Poaceae</taxon>
        <taxon>BOP clade</taxon>
        <taxon>Pooideae</taxon>
        <taxon>Triticodae</taxon>
        <taxon>Triticeae</taxon>
        <taxon>Hordeinae</taxon>
        <taxon>Hordeum</taxon>
    </lineage>
</organism>
<keyword evidence="1" id="KW-0472">Membrane</keyword>
<feature type="transmembrane region" description="Helical" evidence="1">
    <location>
        <begin position="61"/>
        <end position="82"/>
    </location>
</feature>
<feature type="transmembrane region" description="Helical" evidence="1">
    <location>
        <begin position="175"/>
        <end position="193"/>
    </location>
</feature>
<dbReference type="EMBL" id="AK361965">
    <property type="protein sequence ID" value="BAJ93169.1"/>
    <property type="molecule type" value="mRNA"/>
</dbReference>
<feature type="transmembrane region" description="Helical" evidence="1">
    <location>
        <begin position="240"/>
        <end position="258"/>
    </location>
</feature>
<keyword evidence="1" id="KW-1133">Transmembrane helix</keyword>
<protein>
    <submittedName>
        <fullName evidence="2">Predicted protein</fullName>
    </submittedName>
</protein>
<sequence length="397" mass="43922">MSAAKASITSEDSHDKLMKINEALQLAVSTLVAGGDYYVTSQVEYSSRAINAYKQYLADEIFPLVIGCNVIVKLFVEIFYLVRRKLPTFPGLTAWPANIEIYGGTAVDVLVCYVSLLRINLSYIYLAIFPFIAISFISVLCMRHNRLRGRDEVMSESSIRGPDNGKKATLVLENFNIVALLAPHFILCVLGMLGDPDHDGNNYDISHFFLFLTCMLLQLTIMMVRLPAGISRGLAPASELLCKASLVMLLLTGHMVAADTYGKEVVLLLLPEVVPLLLWFSLHLDRRTPVINTKTIMGSGLIVLGATLVAICGYIVGVPKDESSLLRLYWARKSCAASGTITYIIVLVLRLWPEKVGMATLSYDDTVKLLKVWGSVLLVMAVCLFVFDQVYRPVFPP</sequence>
<feature type="transmembrane region" description="Helical" evidence="1">
    <location>
        <begin position="369"/>
        <end position="387"/>
    </location>
</feature>
<accession>F2DDJ8</accession>
<feature type="transmembrane region" description="Helical" evidence="1">
    <location>
        <begin position="296"/>
        <end position="317"/>
    </location>
</feature>
<feature type="transmembrane region" description="Helical" evidence="1">
    <location>
        <begin position="122"/>
        <end position="142"/>
    </location>
</feature>
<name>F2DDJ8_HORVV</name>
<keyword evidence="1" id="KW-0812">Transmembrane</keyword>
<feature type="transmembrane region" description="Helical" evidence="1">
    <location>
        <begin position="205"/>
        <end position="228"/>
    </location>
</feature>
<proteinExistence type="evidence at transcript level"/>
<feature type="transmembrane region" description="Helical" evidence="1">
    <location>
        <begin position="264"/>
        <end position="284"/>
    </location>
</feature>